<dbReference type="InterPro" id="IPR006860">
    <property type="entry name" value="FecR"/>
</dbReference>
<keyword evidence="1" id="KW-0472">Membrane</keyword>
<dbReference type="InterPro" id="IPR032508">
    <property type="entry name" value="FecR_C"/>
</dbReference>
<keyword evidence="1" id="KW-1133">Transmembrane helix</keyword>
<dbReference type="Gene3D" id="2.60.120.1440">
    <property type="match status" value="1"/>
</dbReference>
<feature type="domain" description="FecR protein" evidence="2">
    <location>
        <begin position="168"/>
        <end position="261"/>
    </location>
</feature>
<feature type="domain" description="Protein FecR C-terminal" evidence="3">
    <location>
        <begin position="303"/>
        <end position="368"/>
    </location>
</feature>
<proteinExistence type="predicted"/>
<name>A0A090WN81_9FLAO</name>
<evidence type="ECO:0000259" key="2">
    <source>
        <dbReference type="Pfam" id="PF04773"/>
    </source>
</evidence>
<dbReference type="PANTHER" id="PTHR30273:SF2">
    <property type="entry name" value="PROTEIN FECR"/>
    <property type="match status" value="1"/>
</dbReference>
<dbReference type="GO" id="GO:0016989">
    <property type="term" value="F:sigma factor antagonist activity"/>
    <property type="evidence" value="ECO:0007669"/>
    <property type="project" value="TreeGrafter"/>
</dbReference>
<dbReference type="Gene3D" id="3.55.50.30">
    <property type="match status" value="1"/>
</dbReference>
<dbReference type="Proteomes" id="UP000029643">
    <property type="component" value="Unassembled WGS sequence"/>
</dbReference>
<dbReference type="RefSeq" id="WP_042495015.1">
    <property type="nucleotide sequence ID" value="NZ_BBNU01000001.1"/>
</dbReference>
<evidence type="ECO:0000259" key="3">
    <source>
        <dbReference type="Pfam" id="PF16344"/>
    </source>
</evidence>
<accession>A0A090WN81</accession>
<evidence type="ECO:0000313" key="4">
    <source>
        <dbReference type="EMBL" id="GAL77678.1"/>
    </source>
</evidence>
<feature type="transmembrane region" description="Helical" evidence="1">
    <location>
        <begin position="86"/>
        <end position="104"/>
    </location>
</feature>
<dbReference type="Pfam" id="PF04773">
    <property type="entry name" value="FecR"/>
    <property type="match status" value="1"/>
</dbReference>
<dbReference type="PANTHER" id="PTHR30273">
    <property type="entry name" value="PERIPLASMIC SIGNAL SENSOR AND SIGMA FACTOR ACTIVATOR FECR-RELATED"/>
    <property type="match status" value="1"/>
</dbReference>
<dbReference type="FunFam" id="2.60.120.1440:FF:000001">
    <property type="entry name" value="Putative anti-sigma factor"/>
    <property type="match status" value="1"/>
</dbReference>
<evidence type="ECO:0000256" key="1">
    <source>
        <dbReference type="SAM" id="Phobius"/>
    </source>
</evidence>
<gene>
    <name evidence="4" type="ORF">JCM19274_5391</name>
</gene>
<evidence type="ECO:0000313" key="5">
    <source>
        <dbReference type="Proteomes" id="UP000029643"/>
    </source>
</evidence>
<comment type="caution">
    <text evidence="4">The sequence shown here is derived from an EMBL/GenBank/DDBJ whole genome shotgun (WGS) entry which is preliminary data.</text>
</comment>
<protein>
    <submittedName>
        <fullName evidence="4">Putative anti-sigma factor</fullName>
    </submittedName>
</protein>
<dbReference type="AlphaFoldDB" id="A0A090WN81"/>
<sequence length="371" mass="42309">MTVKDFLENDYFMLLMLIKDDETKKYWELYLEKHPGDRANFEAAKVEFSNVKFNSERLSSDNRELLHQRIFENSNKVVRTHKLRKFYYVAAACALIFVFLGIYSTSDESEVQQIVVEKATNDTSIQLITKDKTFSLPNNEVLTVSETGITNAEGKNLETNTENSFNTLKVPFGKRSELVLADGSKLWVNSGSTVRFPSKFNTDNRTIHVEGEIYIEVFKDKSKPFKVETSRFDVNVYGTTFDVKAYENGNDQRVVLLEGSVGVSTIDNMEADMVPNESLDISSSQLVKKNVDTEMYTSWKNGYLIFDDTPIESILLELSRYYNVSFSNVENDLKGESCTGKIYLSSNLEDVLETLSTLSNNTFKIQNNDTN</sequence>
<reference evidence="4 5" key="1">
    <citation type="journal article" date="2014" name="Genome Announc.">
        <title>Draft Genome Sequences of Marine Flavobacterium Algibacter lectus Strains SS8 and NR4.</title>
        <authorList>
            <person name="Takatani N."/>
            <person name="Nakanishi M."/>
            <person name="Meirelles P."/>
            <person name="Mino S."/>
            <person name="Suda W."/>
            <person name="Oshima K."/>
            <person name="Hattori M."/>
            <person name="Ohkuma M."/>
            <person name="Hosokawa M."/>
            <person name="Miyashita K."/>
            <person name="Thompson F.L."/>
            <person name="Niwa A."/>
            <person name="Sawabe T."/>
            <person name="Sawabe T."/>
        </authorList>
    </citation>
    <scope>NUCLEOTIDE SEQUENCE [LARGE SCALE GENOMIC DNA]</scope>
    <source>
        <strain evidence="5">JCM19274</strain>
    </source>
</reference>
<keyword evidence="1" id="KW-0812">Transmembrane</keyword>
<dbReference type="InterPro" id="IPR012373">
    <property type="entry name" value="Ferrdict_sens_TM"/>
</dbReference>
<organism evidence="4 5">
    <name type="scientific">Algibacter lectus</name>
    <dbReference type="NCBI Taxonomy" id="221126"/>
    <lineage>
        <taxon>Bacteria</taxon>
        <taxon>Pseudomonadati</taxon>
        <taxon>Bacteroidota</taxon>
        <taxon>Flavobacteriia</taxon>
        <taxon>Flavobacteriales</taxon>
        <taxon>Flavobacteriaceae</taxon>
        <taxon>Algibacter</taxon>
    </lineage>
</organism>
<dbReference type="EMBL" id="BBNU01000001">
    <property type="protein sequence ID" value="GAL77678.1"/>
    <property type="molecule type" value="Genomic_DNA"/>
</dbReference>
<dbReference type="Pfam" id="PF16344">
    <property type="entry name" value="FecR_C"/>
    <property type="match status" value="1"/>
</dbReference>